<sequence length="207" mass="23097">MPSNQRLCCLCKTVVGSNPDPISHCQEHVLREVGLIEHREDKAVLRLCKVCSGVFGAIYRMKAFAIWWVAALTIQARRIWQPLQEMRAEPAIKKLFSIDTSVLGPAFHACLRGILNHAEAYQRLRLSFQDLTGEAFALKSFLKYYDEVLALADAAAQAALDFCTGYGARVLPFNRWKANQDCASKDSKGAHEGHPVASQNCKEDFPS</sequence>
<name>A0ABP0J0P2_9DINO</name>
<feature type="region of interest" description="Disordered" evidence="1">
    <location>
        <begin position="184"/>
        <end position="207"/>
    </location>
</feature>
<comment type="caution">
    <text evidence="2">The sequence shown here is derived from an EMBL/GenBank/DDBJ whole genome shotgun (WGS) entry which is preliminary data.</text>
</comment>
<evidence type="ECO:0000313" key="2">
    <source>
        <dbReference type="EMBL" id="CAK9007926.1"/>
    </source>
</evidence>
<evidence type="ECO:0000313" key="3">
    <source>
        <dbReference type="Proteomes" id="UP001642484"/>
    </source>
</evidence>
<gene>
    <name evidence="2" type="ORF">CCMP2556_LOCUS9042</name>
</gene>
<keyword evidence="3" id="KW-1185">Reference proteome</keyword>
<feature type="compositionally biased region" description="Basic and acidic residues" evidence="1">
    <location>
        <begin position="184"/>
        <end position="194"/>
    </location>
</feature>
<protein>
    <submittedName>
        <fullName evidence="2">Uncharacterized protein</fullName>
    </submittedName>
</protein>
<dbReference type="Proteomes" id="UP001642484">
    <property type="component" value="Unassembled WGS sequence"/>
</dbReference>
<evidence type="ECO:0000256" key="1">
    <source>
        <dbReference type="SAM" id="MobiDB-lite"/>
    </source>
</evidence>
<organism evidence="2 3">
    <name type="scientific">Durusdinium trenchii</name>
    <dbReference type="NCBI Taxonomy" id="1381693"/>
    <lineage>
        <taxon>Eukaryota</taxon>
        <taxon>Sar</taxon>
        <taxon>Alveolata</taxon>
        <taxon>Dinophyceae</taxon>
        <taxon>Suessiales</taxon>
        <taxon>Symbiodiniaceae</taxon>
        <taxon>Durusdinium</taxon>
    </lineage>
</organism>
<proteinExistence type="predicted"/>
<reference evidence="2 3" key="1">
    <citation type="submission" date="2024-02" db="EMBL/GenBank/DDBJ databases">
        <authorList>
            <person name="Chen Y."/>
            <person name="Shah S."/>
            <person name="Dougan E. K."/>
            <person name="Thang M."/>
            <person name="Chan C."/>
        </authorList>
    </citation>
    <scope>NUCLEOTIDE SEQUENCE [LARGE SCALE GENOMIC DNA]</scope>
</reference>
<accession>A0ABP0J0P2</accession>
<dbReference type="EMBL" id="CAXAMN010004127">
    <property type="protein sequence ID" value="CAK9007926.1"/>
    <property type="molecule type" value="Genomic_DNA"/>
</dbReference>